<evidence type="ECO:0000313" key="3">
    <source>
        <dbReference type="EMBL" id="SDL69694.1"/>
    </source>
</evidence>
<keyword evidence="2" id="KW-0812">Transmembrane</keyword>
<dbReference type="InterPro" id="IPR000357">
    <property type="entry name" value="HEAT"/>
</dbReference>
<dbReference type="Gene3D" id="1.25.10.10">
    <property type="entry name" value="Leucine-rich Repeat Variant"/>
    <property type="match status" value="1"/>
</dbReference>
<evidence type="ECO:0000256" key="2">
    <source>
        <dbReference type="SAM" id="Phobius"/>
    </source>
</evidence>
<feature type="transmembrane region" description="Helical" evidence="2">
    <location>
        <begin position="41"/>
        <end position="63"/>
    </location>
</feature>
<dbReference type="EMBL" id="FNGH01000006">
    <property type="protein sequence ID" value="SDL69694.1"/>
    <property type="molecule type" value="Genomic_DNA"/>
</dbReference>
<proteinExistence type="predicted"/>
<dbReference type="InterPro" id="IPR016024">
    <property type="entry name" value="ARM-type_fold"/>
</dbReference>
<sequence length="391" mass="43274">MIDTAFNWACDMPSEVASLVALLMSGLAQLTILPDDRVLRLAVYSALALALLTLVVMSQVVVLSELASRREARRRGFIAAWRPHLAAWSLEAEDKALPAPPRSRQERIWFLLLWSRVQRQLRGTAQQRLNVLLERLGMIAPVLGLLESRAVHRRLVALACLRHLADVAHWSAVSPLLDSRNVTISLAAAQTLVAMDPERAMQRIMSKLEERRDWAMPRLEALCQQAGRQAVTAPLLDRLSAPRGGTTRAVALLWWAEPGQAAPWARRLLADQSASHEVQELHDESRCAALRSLGELRDPRDRDLLVAHLDDEAPAVRLAALAALRRQASVADQALIASLLADPNWWVRQAAADALVALPDMDDAALTTLLASLTDRYGQDALRRAMAEGRR</sequence>
<keyword evidence="1" id="KW-0677">Repeat</keyword>
<dbReference type="InterPro" id="IPR011989">
    <property type="entry name" value="ARM-like"/>
</dbReference>
<dbReference type="AlphaFoldDB" id="A0A1G9M6C7"/>
<keyword evidence="2" id="KW-0472">Membrane</keyword>
<dbReference type="STRING" id="48727.SAMN05192555_106123"/>
<dbReference type="InterPro" id="IPR004155">
    <property type="entry name" value="PBS_lyase_HEAT"/>
</dbReference>
<accession>A0A1G9M6C7</accession>
<reference evidence="4" key="1">
    <citation type="submission" date="2016-10" db="EMBL/GenBank/DDBJ databases">
        <authorList>
            <person name="Varghese N."/>
            <person name="Submissions S."/>
        </authorList>
    </citation>
    <scope>NUCLEOTIDE SEQUENCE [LARGE SCALE GENOMIC DNA]</scope>
    <source>
        <strain evidence="4">AAP</strain>
    </source>
</reference>
<dbReference type="SMART" id="SM00567">
    <property type="entry name" value="EZ_HEAT"/>
    <property type="match status" value="3"/>
</dbReference>
<keyword evidence="2" id="KW-1133">Transmembrane helix</keyword>
<name>A0A1G9M6C7_9GAMM</name>
<gene>
    <name evidence="3" type="ORF">SAMN05192555_106123</name>
</gene>
<dbReference type="Proteomes" id="UP000199107">
    <property type="component" value="Unassembled WGS sequence"/>
</dbReference>
<keyword evidence="4" id="KW-1185">Reference proteome</keyword>
<dbReference type="RefSeq" id="WP_218124429.1">
    <property type="nucleotide sequence ID" value="NZ_FNGH01000006.1"/>
</dbReference>
<evidence type="ECO:0000313" key="4">
    <source>
        <dbReference type="Proteomes" id="UP000199107"/>
    </source>
</evidence>
<evidence type="ECO:0000256" key="1">
    <source>
        <dbReference type="ARBA" id="ARBA00022737"/>
    </source>
</evidence>
<feature type="transmembrane region" description="Helical" evidence="2">
    <location>
        <begin position="16"/>
        <end position="34"/>
    </location>
</feature>
<dbReference type="Pfam" id="PF02985">
    <property type="entry name" value="HEAT"/>
    <property type="match status" value="1"/>
</dbReference>
<organism evidence="3 4">
    <name type="scientific">Franzmannia pantelleriensis</name>
    <dbReference type="NCBI Taxonomy" id="48727"/>
    <lineage>
        <taxon>Bacteria</taxon>
        <taxon>Pseudomonadati</taxon>
        <taxon>Pseudomonadota</taxon>
        <taxon>Gammaproteobacteria</taxon>
        <taxon>Oceanospirillales</taxon>
        <taxon>Halomonadaceae</taxon>
        <taxon>Franzmannia</taxon>
    </lineage>
</organism>
<protein>
    <submittedName>
        <fullName evidence="3">HEAT repeat-containing protein</fullName>
    </submittedName>
</protein>
<dbReference type="SUPFAM" id="SSF48371">
    <property type="entry name" value="ARM repeat"/>
    <property type="match status" value="1"/>
</dbReference>